<dbReference type="AlphaFoldDB" id="A0A2A4G539"/>
<evidence type="ECO:0000313" key="1">
    <source>
        <dbReference type="EMBL" id="PCE64079.1"/>
    </source>
</evidence>
<dbReference type="Proteomes" id="UP000219559">
    <property type="component" value="Unassembled WGS sequence"/>
</dbReference>
<gene>
    <name evidence="1" type="ORF">B7P33_12635</name>
</gene>
<organism evidence="1 2">
    <name type="scientific">Sediminicola luteus</name>
    <dbReference type="NCBI Taxonomy" id="319238"/>
    <lineage>
        <taxon>Bacteria</taxon>
        <taxon>Pseudomonadati</taxon>
        <taxon>Bacteroidota</taxon>
        <taxon>Flavobacteriia</taxon>
        <taxon>Flavobacteriales</taxon>
        <taxon>Flavobacteriaceae</taxon>
        <taxon>Sediminicola</taxon>
    </lineage>
</organism>
<reference evidence="1 2" key="1">
    <citation type="submission" date="2017-04" db="EMBL/GenBank/DDBJ databases">
        <title>A new member of the family Flavobacteriaceae isolated from ascidians.</title>
        <authorList>
            <person name="Chen L."/>
        </authorList>
    </citation>
    <scope>NUCLEOTIDE SEQUENCE [LARGE SCALE GENOMIC DNA]</scope>
    <source>
        <strain evidence="1 2">HQA918</strain>
    </source>
</reference>
<accession>A0A2A4G539</accession>
<protein>
    <submittedName>
        <fullName evidence="1">Uncharacterized protein</fullName>
    </submittedName>
</protein>
<sequence>MRIPLLIDILSSILNKLFTRIFLQHSKTKPMYLKPLLICTLLITSFTQAQKKKSLVGRVGGYEMGMVECHKTPEGYTFTYENDNEIAVNDYASFSIPNTENSLEQLYKTIQKGLTENPKKDVRIETNSDFVWLEFTRFLGKTVYRFKQSTKEKALGHDYSAWITKKETERLFGKK</sequence>
<dbReference type="EMBL" id="NBWU01000004">
    <property type="protein sequence ID" value="PCE64079.1"/>
    <property type="molecule type" value="Genomic_DNA"/>
</dbReference>
<evidence type="ECO:0000313" key="2">
    <source>
        <dbReference type="Proteomes" id="UP000219559"/>
    </source>
</evidence>
<name>A0A2A4G539_9FLAO</name>
<comment type="caution">
    <text evidence="1">The sequence shown here is derived from an EMBL/GenBank/DDBJ whole genome shotgun (WGS) entry which is preliminary data.</text>
</comment>
<keyword evidence="2" id="KW-1185">Reference proteome</keyword>
<proteinExistence type="predicted"/>